<evidence type="ECO:0000256" key="1">
    <source>
        <dbReference type="SAM" id="Phobius"/>
    </source>
</evidence>
<keyword evidence="1" id="KW-0812">Transmembrane</keyword>
<gene>
    <name evidence="2" type="ORF">DESAMIL20_1669</name>
</gene>
<dbReference type="AlphaFoldDB" id="A0A1X4XX58"/>
<keyword evidence="3" id="KW-1185">Reference proteome</keyword>
<proteinExistence type="predicted"/>
<dbReference type="OrthoDB" id="9931885at2"/>
<dbReference type="Proteomes" id="UP000194141">
    <property type="component" value="Unassembled WGS sequence"/>
</dbReference>
<dbReference type="EMBL" id="MDSU01000018">
    <property type="protein sequence ID" value="OSS42116.1"/>
    <property type="molecule type" value="Genomic_DNA"/>
</dbReference>
<name>A0A1X4XX58_9BACT</name>
<comment type="caution">
    <text evidence="2">The sequence shown here is derived from an EMBL/GenBank/DDBJ whole genome shotgun (WGS) entry which is preliminary data.</text>
</comment>
<feature type="transmembrane region" description="Helical" evidence="1">
    <location>
        <begin position="274"/>
        <end position="294"/>
    </location>
</feature>
<protein>
    <submittedName>
        <fullName evidence="2">Uncharacterized protein</fullName>
    </submittedName>
</protein>
<keyword evidence="1" id="KW-0472">Membrane</keyword>
<keyword evidence="1" id="KW-1133">Transmembrane helix</keyword>
<reference evidence="2 3" key="1">
    <citation type="journal article" date="2017" name="Front. Microbiol.">
        <title>Genome Sequence of Desulfurella amilsii Strain TR1 and Comparative Genomics of Desulfurellaceae Family.</title>
        <authorList>
            <person name="Florentino A.P."/>
            <person name="Stams A.J."/>
            <person name="Sanchez-Andrea I."/>
        </authorList>
    </citation>
    <scope>NUCLEOTIDE SEQUENCE [LARGE SCALE GENOMIC DNA]</scope>
    <source>
        <strain evidence="2 3">TR1</strain>
    </source>
</reference>
<dbReference type="STRING" id="1562698.DESAMIL20_1669"/>
<evidence type="ECO:0000313" key="3">
    <source>
        <dbReference type="Proteomes" id="UP000194141"/>
    </source>
</evidence>
<sequence>MEKFLYCSKKGFRIVSFKNKPTFQVLDIKEIDIETLSQAISAKDIISVSFEANLYVDAGDFVSLSKLATYTAIKNAVNNFGIFGRDFEVSFKKLKQIDKTKATYYYVAVGKDSFDFIDNLDCVIKQCVPDEIAIKNLFCANYTDDLPALAIIENDDFIKAIAFDNDRLLSTKTIRKEGFGVEAQELIQFTQGTLAQHKIKNIYFLGSSQLQDSLHEASINVQQPAFKIGNLSQDQILDYIGVLGLLYKNDINFLTPKHQSNYLLFKHTRNAIRLAAIVFVVGLFVLFAGFSNYFKILGLTEKLNDTLTDFKQNIGSINTNINATSMQNSVNLYAQISKTPKLSYILADLSTYKLPNLYFIEASFTNSKFPDAQNATSNQTLGSFEYSVNIKGVVFGTLDKTKSEFNTFLREVSNKYNIELSNFYYLDGKLLFDVNLEDKNVSF</sequence>
<evidence type="ECO:0000313" key="2">
    <source>
        <dbReference type="EMBL" id="OSS42116.1"/>
    </source>
</evidence>
<accession>A0A1X4XX58</accession>
<organism evidence="2 3">
    <name type="scientific">Desulfurella amilsii</name>
    <dbReference type="NCBI Taxonomy" id="1562698"/>
    <lineage>
        <taxon>Bacteria</taxon>
        <taxon>Pseudomonadati</taxon>
        <taxon>Campylobacterota</taxon>
        <taxon>Desulfurellia</taxon>
        <taxon>Desulfurellales</taxon>
        <taxon>Desulfurellaceae</taxon>
        <taxon>Desulfurella</taxon>
    </lineage>
</organism>
<dbReference type="RefSeq" id="WP_086034388.1">
    <property type="nucleotide sequence ID" value="NZ_MDSU01000018.1"/>
</dbReference>